<name>A0A4V3ATB6_9BURK</name>
<dbReference type="RefSeq" id="WP_133331436.1">
    <property type="nucleotide sequence ID" value="NZ_SMYL01000025.1"/>
</dbReference>
<comment type="caution">
    <text evidence="2">The sequence shown here is derived from an EMBL/GenBank/DDBJ whole genome shotgun (WGS) entry which is preliminary data.</text>
</comment>
<reference evidence="2 3" key="1">
    <citation type="submission" date="2019-03" db="EMBL/GenBank/DDBJ databases">
        <title>Sapientia aquatica gen. nov., sp. nov., isolated from a crater lake.</title>
        <authorList>
            <person name="Felfoldi T."/>
            <person name="Szabo A."/>
            <person name="Toth E."/>
            <person name="Schumann P."/>
            <person name="Keki Z."/>
            <person name="Marialigeti K."/>
            <person name="Mathe I."/>
        </authorList>
    </citation>
    <scope>NUCLEOTIDE SEQUENCE [LARGE SCALE GENOMIC DNA]</scope>
    <source>
        <strain evidence="2 3">SA-152</strain>
    </source>
</reference>
<sequence>MKKISSSPIFYKRIFPIFWFGFLAFFMYAGLFENHSGSSNPLPFLVIPIVMAAFGYLFMKKLVFDLADEVLDEGDHLLIRFANDQVEVKLANIINVSYMSMMNPPRVTLTLRESCRFGKEVSFSPPFRWFNFFSNPVISELIERIDKVRS</sequence>
<protein>
    <submittedName>
        <fullName evidence="2">Uncharacterized protein</fullName>
    </submittedName>
</protein>
<keyword evidence="1" id="KW-0812">Transmembrane</keyword>
<dbReference type="EMBL" id="SMYL01000025">
    <property type="protein sequence ID" value="TDK59281.1"/>
    <property type="molecule type" value="Genomic_DNA"/>
</dbReference>
<keyword evidence="1" id="KW-0472">Membrane</keyword>
<proteinExistence type="predicted"/>
<keyword evidence="3" id="KW-1185">Reference proteome</keyword>
<evidence type="ECO:0000313" key="2">
    <source>
        <dbReference type="EMBL" id="TDK59281.1"/>
    </source>
</evidence>
<evidence type="ECO:0000313" key="3">
    <source>
        <dbReference type="Proteomes" id="UP000294829"/>
    </source>
</evidence>
<keyword evidence="1" id="KW-1133">Transmembrane helix</keyword>
<organism evidence="2 3">
    <name type="scientific">Sapientia aquatica</name>
    <dbReference type="NCBI Taxonomy" id="1549640"/>
    <lineage>
        <taxon>Bacteria</taxon>
        <taxon>Pseudomonadati</taxon>
        <taxon>Pseudomonadota</taxon>
        <taxon>Betaproteobacteria</taxon>
        <taxon>Burkholderiales</taxon>
        <taxon>Oxalobacteraceae</taxon>
        <taxon>Sapientia</taxon>
    </lineage>
</organism>
<dbReference type="Proteomes" id="UP000294829">
    <property type="component" value="Unassembled WGS sequence"/>
</dbReference>
<feature type="transmembrane region" description="Helical" evidence="1">
    <location>
        <begin position="12"/>
        <end position="30"/>
    </location>
</feature>
<feature type="transmembrane region" description="Helical" evidence="1">
    <location>
        <begin position="42"/>
        <end position="59"/>
    </location>
</feature>
<dbReference type="AlphaFoldDB" id="A0A4V3ATB6"/>
<dbReference type="OrthoDB" id="5953360at2"/>
<gene>
    <name evidence="2" type="ORF">E2I14_18820</name>
</gene>
<evidence type="ECO:0000256" key="1">
    <source>
        <dbReference type="SAM" id="Phobius"/>
    </source>
</evidence>
<accession>A0A4V3ATB6</accession>